<gene>
    <name evidence="1" type="ORF">GCM10007894_05210</name>
</gene>
<evidence type="ECO:0008006" key="3">
    <source>
        <dbReference type="Google" id="ProtNLM"/>
    </source>
</evidence>
<keyword evidence="2" id="KW-1185">Reference proteome</keyword>
<proteinExistence type="predicted"/>
<evidence type="ECO:0000313" key="2">
    <source>
        <dbReference type="Proteomes" id="UP001157439"/>
    </source>
</evidence>
<reference evidence="1 2" key="1">
    <citation type="journal article" date="2014" name="Int. J. Syst. Evol. Microbiol.">
        <title>Complete genome sequence of Corynebacterium casei LMG S-19264T (=DSM 44701T), isolated from a smear-ripened cheese.</title>
        <authorList>
            <consortium name="US DOE Joint Genome Institute (JGI-PGF)"/>
            <person name="Walter F."/>
            <person name="Albersmeier A."/>
            <person name="Kalinowski J."/>
            <person name="Ruckert C."/>
        </authorList>
    </citation>
    <scope>NUCLEOTIDE SEQUENCE [LARGE SCALE GENOMIC DNA]</scope>
    <source>
        <strain evidence="1 2">NBRC 112785</strain>
    </source>
</reference>
<sequence length="61" mass="7145">MDRLDFGNAIGEVIEKPTRSRSSNKKRKFREIEALKEKHRLMKELQELEPGLDYDLDSLGL</sequence>
<dbReference type="AlphaFoldDB" id="A0AA37TJY5"/>
<dbReference type="Proteomes" id="UP001157439">
    <property type="component" value="Unassembled WGS sequence"/>
</dbReference>
<evidence type="ECO:0000313" key="1">
    <source>
        <dbReference type="EMBL" id="GLS82544.1"/>
    </source>
</evidence>
<accession>A0AA37TJY5</accession>
<dbReference type="InterPro" id="IPR021932">
    <property type="entry name" value="DUF3545"/>
</dbReference>
<organism evidence="1 2">
    <name type="scientific">Paraferrimonas haliotis</name>
    <dbReference type="NCBI Taxonomy" id="2013866"/>
    <lineage>
        <taxon>Bacteria</taxon>
        <taxon>Pseudomonadati</taxon>
        <taxon>Pseudomonadota</taxon>
        <taxon>Gammaproteobacteria</taxon>
        <taxon>Alteromonadales</taxon>
        <taxon>Ferrimonadaceae</taxon>
        <taxon>Paraferrimonas</taxon>
    </lineage>
</organism>
<dbReference type="EMBL" id="BSPO01000001">
    <property type="protein sequence ID" value="GLS82544.1"/>
    <property type="molecule type" value="Genomic_DNA"/>
</dbReference>
<protein>
    <recommendedName>
        <fullName evidence="3">DUF3545 domain-containing protein</fullName>
    </recommendedName>
</protein>
<comment type="caution">
    <text evidence="1">The sequence shown here is derived from an EMBL/GenBank/DDBJ whole genome shotgun (WGS) entry which is preliminary data.</text>
</comment>
<dbReference type="RefSeq" id="WP_095498090.1">
    <property type="nucleotide sequence ID" value="NZ_BSPO01000001.1"/>
</dbReference>
<name>A0AA37TJY5_9GAMM</name>
<dbReference type="Pfam" id="PF12065">
    <property type="entry name" value="DUF3545"/>
    <property type="match status" value="1"/>
</dbReference>